<feature type="non-terminal residue" evidence="2">
    <location>
        <position position="1"/>
    </location>
</feature>
<keyword evidence="1" id="KW-1133">Transmembrane helix</keyword>
<evidence type="ECO:0000313" key="2">
    <source>
        <dbReference type="EMBL" id="SVD69996.1"/>
    </source>
</evidence>
<dbReference type="PANTHER" id="PTHR34980:SF1">
    <property type="entry name" value="INNER MEMBRANE PROTEIN"/>
    <property type="match status" value="1"/>
</dbReference>
<proteinExistence type="predicted"/>
<feature type="transmembrane region" description="Helical" evidence="1">
    <location>
        <begin position="188"/>
        <end position="208"/>
    </location>
</feature>
<feature type="transmembrane region" description="Helical" evidence="1">
    <location>
        <begin position="129"/>
        <end position="146"/>
    </location>
</feature>
<keyword evidence="1" id="KW-0812">Transmembrane</keyword>
<dbReference type="AlphaFoldDB" id="A0A382XFP3"/>
<sequence length="270" mass="30611">LGLGLIVAAAFAMVAWSTELAETQFFLDHWTRGFAFCLVVFLAALFLVHRPKRDSFQGRVDHSFQGRVDHSFQGRVDHSATIKSIIKVIIDLLFPPIQGRVNRAVWWVNFIISICFCFLITNLGMYSDWVYLFGLLLIWPSISINVRRYHDMDKSGWWVLLPYSPFIFLPLIGPSVSFGIFGIYFLPYLTFGVLLYWLIVCGFFKGTVGNNRFGSESDSSANEEIRGGLQVIWSGLAYAGGAAFYLFMPLASVTNPPINWGYPRTWLGFT</sequence>
<accession>A0A382XFP3</accession>
<protein>
    <recommendedName>
        <fullName evidence="3">DUF805 domain-containing protein</fullName>
    </recommendedName>
</protein>
<dbReference type="EMBL" id="UINC01167467">
    <property type="protein sequence ID" value="SVD69996.1"/>
    <property type="molecule type" value="Genomic_DNA"/>
</dbReference>
<dbReference type="PANTHER" id="PTHR34980">
    <property type="entry name" value="INNER MEMBRANE PROTEIN-RELATED-RELATED"/>
    <property type="match status" value="1"/>
</dbReference>
<keyword evidence="1" id="KW-0472">Membrane</keyword>
<feature type="non-terminal residue" evidence="2">
    <location>
        <position position="270"/>
    </location>
</feature>
<organism evidence="2">
    <name type="scientific">marine metagenome</name>
    <dbReference type="NCBI Taxonomy" id="408172"/>
    <lineage>
        <taxon>unclassified sequences</taxon>
        <taxon>metagenomes</taxon>
        <taxon>ecological metagenomes</taxon>
    </lineage>
</organism>
<evidence type="ECO:0000256" key="1">
    <source>
        <dbReference type="SAM" id="Phobius"/>
    </source>
</evidence>
<dbReference type="Pfam" id="PF05656">
    <property type="entry name" value="DUF805"/>
    <property type="match status" value="1"/>
</dbReference>
<reference evidence="2" key="1">
    <citation type="submission" date="2018-05" db="EMBL/GenBank/DDBJ databases">
        <authorList>
            <person name="Lanie J.A."/>
            <person name="Ng W.-L."/>
            <person name="Kazmierczak K.M."/>
            <person name="Andrzejewski T.M."/>
            <person name="Davidsen T.M."/>
            <person name="Wayne K.J."/>
            <person name="Tettelin H."/>
            <person name="Glass J.I."/>
            <person name="Rusch D."/>
            <person name="Podicherti R."/>
            <person name="Tsui H.-C.T."/>
            <person name="Winkler M.E."/>
        </authorList>
    </citation>
    <scope>NUCLEOTIDE SEQUENCE</scope>
</reference>
<gene>
    <name evidence="2" type="ORF">METZ01_LOCUS422850</name>
</gene>
<evidence type="ECO:0008006" key="3">
    <source>
        <dbReference type="Google" id="ProtNLM"/>
    </source>
</evidence>
<feature type="transmembrane region" description="Helical" evidence="1">
    <location>
        <begin position="158"/>
        <end position="182"/>
    </location>
</feature>
<dbReference type="GO" id="GO:0005886">
    <property type="term" value="C:plasma membrane"/>
    <property type="evidence" value="ECO:0007669"/>
    <property type="project" value="TreeGrafter"/>
</dbReference>
<name>A0A382XFP3_9ZZZZ</name>
<feature type="transmembrane region" description="Helical" evidence="1">
    <location>
        <begin position="30"/>
        <end position="49"/>
    </location>
</feature>
<dbReference type="InterPro" id="IPR008523">
    <property type="entry name" value="DUF805"/>
</dbReference>
<feature type="transmembrane region" description="Helical" evidence="1">
    <location>
        <begin position="229"/>
        <end position="248"/>
    </location>
</feature>
<feature type="transmembrane region" description="Helical" evidence="1">
    <location>
        <begin position="104"/>
        <end position="123"/>
    </location>
</feature>